<proteinExistence type="predicted"/>
<evidence type="ECO:0000313" key="3">
    <source>
        <dbReference type="Proteomes" id="UP000051530"/>
    </source>
</evidence>
<gene>
    <name evidence="2" type="ORF">M153_11430003292</name>
</gene>
<accession>A0A0R0LV84</accession>
<comment type="caution">
    <text evidence="2">The sequence shown here is derived from an EMBL/GenBank/DDBJ whole genome shotgun (WGS) entry which is preliminary data.</text>
</comment>
<dbReference type="VEuPathDB" id="MicrosporidiaDB:M153_11430003292"/>
<feature type="domain" description="Brix" evidence="1">
    <location>
        <begin position="1"/>
        <end position="148"/>
    </location>
</feature>
<reference evidence="2 3" key="1">
    <citation type="submission" date="2015-07" db="EMBL/GenBank/DDBJ databases">
        <title>The genome of Pseudoloma neurophilia, a relevant intracellular parasite of the zebrafish.</title>
        <authorList>
            <person name="Ndikumana S."/>
            <person name="Pelin A."/>
            <person name="Sanders J."/>
            <person name="Corradi N."/>
        </authorList>
    </citation>
    <scope>NUCLEOTIDE SEQUENCE [LARGE SCALE GENOMIC DNA]</scope>
    <source>
        <strain evidence="2 3">MK1</strain>
    </source>
</reference>
<dbReference type="InterPro" id="IPR007109">
    <property type="entry name" value="Brix"/>
</dbReference>
<dbReference type="AlphaFoldDB" id="A0A0R0LV84"/>
<organism evidence="2 3">
    <name type="scientific">Pseudoloma neurophilia</name>
    <dbReference type="NCBI Taxonomy" id="146866"/>
    <lineage>
        <taxon>Eukaryota</taxon>
        <taxon>Fungi</taxon>
        <taxon>Fungi incertae sedis</taxon>
        <taxon>Microsporidia</taxon>
        <taxon>Pseudoloma</taxon>
    </lineage>
</organism>
<dbReference type="Proteomes" id="UP000051530">
    <property type="component" value="Unassembled WGS sequence"/>
</dbReference>
<protein>
    <recommendedName>
        <fullName evidence="1">Brix domain-containing protein</fullName>
    </recommendedName>
</protein>
<name>A0A0R0LV84_9MICR</name>
<dbReference type="EMBL" id="LGUB01000398">
    <property type="protein sequence ID" value="KRH93293.1"/>
    <property type="molecule type" value="Genomic_DNA"/>
</dbReference>
<dbReference type="Pfam" id="PF04427">
    <property type="entry name" value="Brix"/>
    <property type="match status" value="1"/>
</dbReference>
<evidence type="ECO:0000259" key="1">
    <source>
        <dbReference type="PROSITE" id="PS50833"/>
    </source>
</evidence>
<keyword evidence="3" id="KW-1185">Reference proteome</keyword>
<dbReference type="PROSITE" id="PS50833">
    <property type="entry name" value="BRIX"/>
    <property type="match status" value="1"/>
</dbReference>
<evidence type="ECO:0000313" key="2">
    <source>
        <dbReference type="EMBL" id="KRH93293.1"/>
    </source>
</evidence>
<dbReference type="GO" id="GO:0019843">
    <property type="term" value="F:rRNA binding"/>
    <property type="evidence" value="ECO:0007669"/>
    <property type="project" value="InterPro"/>
</dbReference>
<sequence>EPKEVEKSDEKVKKSVVKREKPKINEFVFLFHKNTTYKFQIVNLVPIYALLSTANCEKDSNNLVIGDDIGELKDAFKFLFENGNSYDNTTESKIKYRDIQKIIYISKIDENYELRVYVISQENKVNDLKEIGPRLTFKLLEKYNGYIFQKKKAKIEEQKTEAVAQKE</sequence>
<feature type="non-terminal residue" evidence="2">
    <location>
        <position position="1"/>
    </location>
</feature>
<dbReference type="GO" id="GO:0006364">
    <property type="term" value="P:rRNA processing"/>
    <property type="evidence" value="ECO:0007669"/>
    <property type="project" value="InterPro"/>
</dbReference>